<comment type="similarity">
    <text evidence="10 11">Belongs to the TonB-dependent receptor family.</text>
</comment>
<evidence type="ECO:0000256" key="5">
    <source>
        <dbReference type="ARBA" id="ARBA00022729"/>
    </source>
</evidence>
<protein>
    <submittedName>
        <fullName evidence="15">TonB-dependent receptor</fullName>
    </submittedName>
</protein>
<keyword evidence="3 10" id="KW-1134">Transmembrane beta strand</keyword>
<evidence type="ECO:0000256" key="2">
    <source>
        <dbReference type="ARBA" id="ARBA00022448"/>
    </source>
</evidence>
<dbReference type="SUPFAM" id="SSF56935">
    <property type="entry name" value="Porins"/>
    <property type="match status" value="1"/>
</dbReference>
<evidence type="ECO:0000256" key="1">
    <source>
        <dbReference type="ARBA" id="ARBA00004571"/>
    </source>
</evidence>
<comment type="subcellular location">
    <subcellularLocation>
        <location evidence="1 10">Cell outer membrane</location>
        <topology evidence="1 10">Multi-pass membrane protein</topology>
    </subcellularLocation>
</comment>
<dbReference type="PANTHER" id="PTHR30069:SF29">
    <property type="entry name" value="HEMOGLOBIN AND HEMOGLOBIN-HAPTOGLOBIN-BINDING PROTEIN 1-RELATED"/>
    <property type="match status" value="1"/>
</dbReference>
<evidence type="ECO:0000256" key="11">
    <source>
        <dbReference type="RuleBase" id="RU003357"/>
    </source>
</evidence>
<dbReference type="Gene3D" id="2.40.170.20">
    <property type="entry name" value="TonB-dependent receptor, beta-barrel domain"/>
    <property type="match status" value="1"/>
</dbReference>
<dbReference type="InterPro" id="IPR012910">
    <property type="entry name" value="Plug_dom"/>
</dbReference>
<dbReference type="PANTHER" id="PTHR30069">
    <property type="entry name" value="TONB-DEPENDENT OUTER MEMBRANE RECEPTOR"/>
    <property type="match status" value="1"/>
</dbReference>
<dbReference type="Pfam" id="PF00593">
    <property type="entry name" value="TonB_dep_Rec_b-barrel"/>
    <property type="match status" value="1"/>
</dbReference>
<evidence type="ECO:0000259" key="14">
    <source>
        <dbReference type="Pfam" id="PF07715"/>
    </source>
</evidence>
<evidence type="ECO:0000313" key="15">
    <source>
        <dbReference type="EMBL" id="MFC5268991.1"/>
    </source>
</evidence>
<proteinExistence type="inferred from homology"/>
<keyword evidence="4 10" id="KW-0812">Transmembrane</keyword>
<evidence type="ECO:0000256" key="12">
    <source>
        <dbReference type="SAM" id="SignalP"/>
    </source>
</evidence>
<dbReference type="InterPro" id="IPR036942">
    <property type="entry name" value="Beta-barrel_TonB_sf"/>
</dbReference>
<accession>A0ABW0E5S1</accession>
<organism evidence="15 16">
    <name type="scientific">Adhaeribacter terreus</name>
    <dbReference type="NCBI Taxonomy" id="529703"/>
    <lineage>
        <taxon>Bacteria</taxon>
        <taxon>Pseudomonadati</taxon>
        <taxon>Bacteroidota</taxon>
        <taxon>Cytophagia</taxon>
        <taxon>Cytophagales</taxon>
        <taxon>Hymenobacteraceae</taxon>
        <taxon>Adhaeribacter</taxon>
    </lineage>
</organism>
<dbReference type="PROSITE" id="PS52016">
    <property type="entry name" value="TONB_DEPENDENT_REC_3"/>
    <property type="match status" value="1"/>
</dbReference>
<keyword evidence="6 11" id="KW-0798">TonB box</keyword>
<evidence type="ECO:0000256" key="4">
    <source>
        <dbReference type="ARBA" id="ARBA00022692"/>
    </source>
</evidence>
<reference evidence="16" key="1">
    <citation type="journal article" date="2019" name="Int. J. Syst. Evol. Microbiol.">
        <title>The Global Catalogue of Microorganisms (GCM) 10K type strain sequencing project: providing services to taxonomists for standard genome sequencing and annotation.</title>
        <authorList>
            <consortium name="The Broad Institute Genomics Platform"/>
            <consortium name="The Broad Institute Genome Sequencing Center for Infectious Disease"/>
            <person name="Wu L."/>
            <person name="Ma J."/>
        </authorList>
    </citation>
    <scope>NUCLEOTIDE SEQUENCE [LARGE SCALE GENOMIC DNA]</scope>
    <source>
        <strain evidence="16">KACC 12602</strain>
    </source>
</reference>
<keyword evidence="16" id="KW-1185">Reference proteome</keyword>
<name>A0ABW0E5S1_9BACT</name>
<keyword evidence="9 10" id="KW-0998">Cell outer membrane</keyword>
<keyword evidence="8 15" id="KW-0675">Receptor</keyword>
<dbReference type="InterPro" id="IPR037066">
    <property type="entry name" value="Plug_dom_sf"/>
</dbReference>
<keyword evidence="5 12" id="KW-0732">Signal</keyword>
<dbReference type="Gene3D" id="2.170.130.10">
    <property type="entry name" value="TonB-dependent receptor, plug domain"/>
    <property type="match status" value="1"/>
</dbReference>
<feature type="chain" id="PRO_5047264635" evidence="12">
    <location>
        <begin position="20"/>
        <end position="635"/>
    </location>
</feature>
<feature type="signal peptide" evidence="12">
    <location>
        <begin position="1"/>
        <end position="19"/>
    </location>
</feature>
<keyword evidence="7 10" id="KW-0472">Membrane</keyword>
<feature type="domain" description="TonB-dependent receptor-like beta-barrel" evidence="13">
    <location>
        <begin position="230"/>
        <end position="608"/>
    </location>
</feature>
<evidence type="ECO:0000256" key="8">
    <source>
        <dbReference type="ARBA" id="ARBA00023170"/>
    </source>
</evidence>
<evidence type="ECO:0000259" key="13">
    <source>
        <dbReference type="Pfam" id="PF00593"/>
    </source>
</evidence>
<feature type="domain" description="TonB-dependent receptor plug" evidence="14">
    <location>
        <begin position="49"/>
        <end position="146"/>
    </location>
</feature>
<keyword evidence="2 10" id="KW-0813">Transport</keyword>
<dbReference type="Proteomes" id="UP001596161">
    <property type="component" value="Unassembled WGS sequence"/>
</dbReference>
<dbReference type="InterPro" id="IPR039426">
    <property type="entry name" value="TonB-dep_rcpt-like"/>
</dbReference>
<dbReference type="Pfam" id="PF07715">
    <property type="entry name" value="Plug"/>
    <property type="match status" value="1"/>
</dbReference>
<dbReference type="InterPro" id="IPR000531">
    <property type="entry name" value="Beta-barrel_TonB"/>
</dbReference>
<dbReference type="RefSeq" id="WP_378015390.1">
    <property type="nucleotide sequence ID" value="NZ_JBHSKT010000001.1"/>
</dbReference>
<evidence type="ECO:0000256" key="7">
    <source>
        <dbReference type="ARBA" id="ARBA00023136"/>
    </source>
</evidence>
<dbReference type="EMBL" id="JBHSKT010000001">
    <property type="protein sequence ID" value="MFC5268991.1"/>
    <property type="molecule type" value="Genomic_DNA"/>
</dbReference>
<gene>
    <name evidence="15" type="ORF">ACFPIB_00105</name>
</gene>
<evidence type="ECO:0000256" key="10">
    <source>
        <dbReference type="PROSITE-ProRule" id="PRU01360"/>
    </source>
</evidence>
<sequence length="635" mass="71166">MRCVSLLSLLLSGILPAFAQQPDSLGSRKLHEVEIIARKPETFAAGSRQTSIDSTFLKNNRSASLAEILQNATPVYVKTYGQGMLSSLAFRGTSASHTAVLWNGFNISLPTVGQLDFSLIPVSGLETVALQHGSAGSNFGSGAIGGSVLLNSAESFAPGLKVQAQQDLGSFGRKYSNLGGSYGWEKAGVATSVFRNSVRNDFAFINTAKFGKPEEKQQNAAVEQRGFTLNANWKPSEKSNLNWQNWYTDQENEVQPNMVVANTHAMMQNRNLRSTAVWNLRSGFGQTSVRGAFFHDFMRFSDDNQPASDTDIKTYQAQAEHGFIIRGKLNLNVGADLQYFSGEVDGYKEPVSELRNSVFALLRYDLFEKLHLNLNYRQAFVPGFDPPPVPSIGFLYEFIQTEKNTVRWKGNIARGYRVPTLNDRYWPTGNENLRPEDSWNYETGLQHRFSKNHFTSEAEITAYALHVNNWIQWLPTEATIWTPQNLKKVNASGLEFSGKITYRFSSWNLNLRGNYAYTRSVQKASYFISDEPLNKQLVYTPLHTASALAGLGYKTWLLNLNGTFTGERFTDAENEIALPAFMLFHVSGSKTLEIGKCRFQVIGHINNLTNTVYQNLQYYAMPGRNYNVSLRFNLD</sequence>
<comment type="caution">
    <text evidence="15">The sequence shown here is derived from an EMBL/GenBank/DDBJ whole genome shotgun (WGS) entry which is preliminary data.</text>
</comment>
<evidence type="ECO:0000256" key="6">
    <source>
        <dbReference type="ARBA" id="ARBA00023077"/>
    </source>
</evidence>
<evidence type="ECO:0000256" key="3">
    <source>
        <dbReference type="ARBA" id="ARBA00022452"/>
    </source>
</evidence>
<evidence type="ECO:0000313" key="16">
    <source>
        <dbReference type="Proteomes" id="UP001596161"/>
    </source>
</evidence>
<evidence type="ECO:0000256" key="9">
    <source>
        <dbReference type="ARBA" id="ARBA00023237"/>
    </source>
</evidence>